<sequence>MQALFSVTFPHPEVFIVARIEKVLQGGISTCTEPYMKPTDSLKMVDKFSKQVTSVRERLGQYRMPFAWAAKPLFLSEDEVNVHCTDLGPIYRQEREKLTDTELIKILSDFKNIGRHKLQTIPGSLNVSIIGSATPGVIFTPSYLPVKSTVPRQLTPDTQSSLEVREFLSLDSCDSFSHCSPHISHINHFYVYPVSLKYDTQKSFPKARNIAVTIEVRDNDTDRYTRPLKVIYSKLSSDELLVDSVTTPVLYHCTYPTFYDEEEKERISGLFFPLLTITLRHSSKLHKGREEPPPLTPSVPPTPGTAPPLTPPSDPEPANTDEGTGPPSLLKKSSQGNIKLNPITGAAPGIEAINPLDITGDDQCPDGEVSQPSSPSPLSPSLSPDPNVPAPPPVPPVSVNACSFNREETRDLLICFLFVVKHLNDDVLNQWWQDCVDAPVPLSRTYSLSNRLEDQAPVGGAGGGAYNESNEISAFFDILESCAHVFEYSGRISITKKWSSRSVVLKRLEEMYTTDET</sequence>
<accession>A0A1X7T7W3</accession>
<proteinExistence type="inferred from homology"/>
<dbReference type="Gene3D" id="2.60.40.150">
    <property type="entry name" value="C2 domain"/>
    <property type="match status" value="1"/>
</dbReference>
<dbReference type="PANTHER" id="PTHR23317:SF26">
    <property type="entry name" value="ZIZIMIN, ISOFORM K"/>
    <property type="match status" value="1"/>
</dbReference>
<dbReference type="Pfam" id="PF14429">
    <property type="entry name" value="DOCK-C2"/>
    <property type="match status" value="1"/>
</dbReference>
<comment type="similarity">
    <text evidence="1">Belongs to the DOCK family.</text>
</comment>
<evidence type="ECO:0000313" key="4">
    <source>
        <dbReference type="EnsemblMetazoa" id="Aqu2.1.10495_001"/>
    </source>
</evidence>
<evidence type="ECO:0000256" key="1">
    <source>
        <dbReference type="PROSITE-ProRule" id="PRU00983"/>
    </source>
</evidence>
<dbReference type="OrthoDB" id="47328at2759"/>
<name>A0A1X7T7W3_AMPQE</name>
<feature type="compositionally biased region" description="Pro residues" evidence="2">
    <location>
        <begin position="293"/>
        <end position="315"/>
    </location>
</feature>
<dbReference type="GO" id="GO:0005085">
    <property type="term" value="F:guanyl-nucleotide exchange factor activity"/>
    <property type="evidence" value="ECO:0007669"/>
    <property type="project" value="InterPro"/>
</dbReference>
<feature type="domain" description="C2 DOCK-type" evidence="3">
    <location>
        <begin position="186"/>
        <end position="261"/>
    </location>
</feature>
<dbReference type="PANTHER" id="PTHR23317">
    <property type="entry name" value="DEDICATOR OF CYTOKINESIS DOCK"/>
    <property type="match status" value="1"/>
</dbReference>
<dbReference type="InterPro" id="IPR035892">
    <property type="entry name" value="C2_domain_sf"/>
</dbReference>
<dbReference type="PROSITE" id="PS51650">
    <property type="entry name" value="C2_DOCK"/>
    <property type="match status" value="1"/>
</dbReference>
<dbReference type="EnsemblMetazoa" id="Aqu2.1.10495_001">
    <property type="protein sequence ID" value="Aqu2.1.10495_001"/>
    <property type="gene ID" value="Aqu2.1.10495"/>
</dbReference>
<evidence type="ECO:0000256" key="2">
    <source>
        <dbReference type="SAM" id="MobiDB-lite"/>
    </source>
</evidence>
<feature type="region of interest" description="Disordered" evidence="2">
    <location>
        <begin position="352"/>
        <end position="392"/>
    </location>
</feature>
<organism evidence="4">
    <name type="scientific">Amphimedon queenslandica</name>
    <name type="common">Sponge</name>
    <dbReference type="NCBI Taxonomy" id="400682"/>
    <lineage>
        <taxon>Eukaryota</taxon>
        <taxon>Metazoa</taxon>
        <taxon>Porifera</taxon>
        <taxon>Demospongiae</taxon>
        <taxon>Heteroscleromorpha</taxon>
        <taxon>Haplosclerida</taxon>
        <taxon>Niphatidae</taxon>
        <taxon>Amphimedon</taxon>
    </lineage>
</organism>
<protein>
    <recommendedName>
        <fullName evidence="3">C2 DOCK-type domain-containing protein</fullName>
    </recommendedName>
</protein>
<dbReference type="AlphaFoldDB" id="A0A1X7T7W3"/>
<evidence type="ECO:0000259" key="3">
    <source>
        <dbReference type="PROSITE" id="PS51650"/>
    </source>
</evidence>
<dbReference type="InParanoid" id="A0A1X7T7W3"/>
<dbReference type="InterPro" id="IPR027007">
    <property type="entry name" value="C2_DOCK-type_domain"/>
</dbReference>
<dbReference type="InterPro" id="IPR026791">
    <property type="entry name" value="DOCK"/>
</dbReference>
<feature type="region of interest" description="Disordered" evidence="2">
    <location>
        <begin position="284"/>
        <end position="335"/>
    </location>
</feature>
<dbReference type="GO" id="GO:0007264">
    <property type="term" value="P:small GTPase-mediated signal transduction"/>
    <property type="evidence" value="ECO:0007669"/>
    <property type="project" value="InterPro"/>
</dbReference>
<reference evidence="4" key="1">
    <citation type="submission" date="2017-05" db="UniProtKB">
        <authorList>
            <consortium name="EnsemblMetazoa"/>
        </authorList>
    </citation>
    <scope>IDENTIFICATION</scope>
</reference>